<dbReference type="SUPFAM" id="SSF53335">
    <property type="entry name" value="S-adenosyl-L-methionine-dependent methyltransferases"/>
    <property type="match status" value="1"/>
</dbReference>
<protein>
    <recommendedName>
        <fullName evidence="2">USP domain-containing protein</fullName>
    </recommendedName>
</protein>
<dbReference type="SUPFAM" id="SSF54001">
    <property type="entry name" value="Cysteine proteinases"/>
    <property type="match status" value="1"/>
</dbReference>
<dbReference type="CDD" id="cd02674">
    <property type="entry name" value="Peptidase_C19R"/>
    <property type="match status" value="1"/>
</dbReference>
<sequence>MSFSEWLTTEAVRSATTSLAVWAAKPECPPCTCKPSLVCGSGSEPQRLDCPHQVGTWPLSAVVLAAVLGLAAGALLGFWFTPPAPTRALTTTDQFEVEARAQAALVRGRLQPFGCGILTPDGHDYVEIIANGGADVAEFCITAGGAAGGNSAATGGDQVYRFRALPLPAAVAAAATATRGTLGLAQGPAVALNTVGRVIEPPAVAPAAAGVPAAAGGPAAGGVAGLAAALGAPAAVGAAALGAAAGALVPAAAPAGAALGGGLVPVAGALAAGAPLAAGPVGVPAPAAAAPAAAAAAPGWADIGAGALANAFAAVAAAPGGDARMQAVVQDSQGVRYVDFRTAVMRMHELPWHDWPLKGPRTLLWVLNYICRNGGTPLGRHTKWKAEAYLDDEDPGVDVHLLCCRLLEFGVVYDQTHATNLASMELVGRTLQTQEELYRDRFAPTSEHGNDAALLSGVQDAGSGICMAPALRDWLAAEKSREAAIAKERRKAVAAAAEAEGDGAVGAAIPQAPGRQGHDASATFSRCRSHRPLLRELWSLAVDALLVGAAIVHIDRCVKELGAPPPEFRDTRSGQDGALRELLSCANLYGSGAASSSPYVRDRVAWPAGGAAPVELVELVQPHDKAWLEGWQSHMLRDRQSAEALARSACPRGPYCDPNLFRDATAYGQFLMEMHRRQMVTFAAVLTVLHSAYGFVAAYGERQGSSVFITLALWAVKQGDPYKELMGQHGDPYVEHVGLHEGPFISKGQHGDPHVELKIDNSLTRANASYVEGDSWDMEEVPGHLTRMDAWKSVSAQSVSTGANILYLEGEALVTSYRPALAVAALGLLLGFLAREAQAMQRQMAPTSPARTRQRAQLAAAAARGRPLVGALTLLGQLSVWPNTEAMYRRLLQTFLTYCWVHRRDWSHSRELDCLLVEYCTFRYISEAVPSVGPQTVAALTLFTPGLHRRVGSPLPRASRALQARRRLAMTRTRLPTPRAVMFVLVGVRIAWQQAPRAARLARPFSVYLRPAETQRLPTDSIVEPSAPAGPACQFWHFLLHPAGRGQAGETGASDESDVLLSQWRSQEQFYQRGCWAVPSSMMRYAKGTALFRELRGVLSTMYVFGDLAAQSSALLIVKGCAGAGLQRRTPASLLEALMGGRQRPRLGSSECADHLRRRFKAAVSRGSLCRRRVVLELFCGSGHFSAAARRLGLSALGLDLRLSPLEDHCRRDFERVVSGWLRSRAVAAVFLGDFEKEMGSANSAGRKGDLVRAFAKLQRALWEPERSTHSPSELHNRLARFAPHLFEGGEQQDVQEFLTFCIDGLHEDLNRVTEPPPPLSPDQEKEDERLGCERGHEFAAALAWLRHLESGRSFLVDLLQGQLRSSVTCLGCGHTSRRFDPFLSLALPVTRDMVHVTDAIRKFLEQEKLSGNEQWHCEKCRKKVDAMKKIDLWKLPPVLILHLKRFEFDQASTSFVKTERCLRMKMSGLDLSDVCSSEQRDGAVYNLAGVANHSGAYGSGHYTATCWVGGPARGGWHHFNDSTVTSCDCRSVVTRETYVIFLVRDQDCLGDLCDSSAALAACTPDISGGLSHRWGSMRRCGQ</sequence>
<dbReference type="InterPro" id="IPR050185">
    <property type="entry name" value="Ub_carboxyl-term_hydrolase"/>
</dbReference>
<dbReference type="Gene3D" id="3.90.70.10">
    <property type="entry name" value="Cysteine proteinases"/>
    <property type="match status" value="1"/>
</dbReference>
<proteinExistence type="predicted"/>
<reference evidence="3" key="1">
    <citation type="submission" date="2023-10" db="EMBL/GenBank/DDBJ databases">
        <authorList>
            <person name="Chen Y."/>
            <person name="Shah S."/>
            <person name="Dougan E. K."/>
            <person name="Thang M."/>
            <person name="Chan C."/>
        </authorList>
    </citation>
    <scope>NUCLEOTIDE SEQUENCE [LARGE SCALE GENOMIC DNA]</scope>
</reference>
<keyword evidence="1" id="KW-0472">Membrane</keyword>
<keyword evidence="1" id="KW-0812">Transmembrane</keyword>
<dbReference type="PROSITE" id="PS50235">
    <property type="entry name" value="USP_3"/>
    <property type="match status" value="1"/>
</dbReference>
<dbReference type="EMBL" id="CAUYUJ010019370">
    <property type="protein sequence ID" value="CAK0890615.1"/>
    <property type="molecule type" value="Genomic_DNA"/>
</dbReference>
<accession>A0ABN9WUV9</accession>
<keyword evidence="1" id="KW-1133">Transmembrane helix</keyword>
<evidence type="ECO:0000256" key="1">
    <source>
        <dbReference type="SAM" id="Phobius"/>
    </source>
</evidence>
<gene>
    <name evidence="3" type="ORF">PCOR1329_LOCUS70777</name>
</gene>
<dbReference type="InterPro" id="IPR018200">
    <property type="entry name" value="USP_CS"/>
</dbReference>
<organism evidence="3 4">
    <name type="scientific">Prorocentrum cordatum</name>
    <dbReference type="NCBI Taxonomy" id="2364126"/>
    <lineage>
        <taxon>Eukaryota</taxon>
        <taxon>Sar</taxon>
        <taxon>Alveolata</taxon>
        <taxon>Dinophyceae</taxon>
        <taxon>Prorocentrales</taxon>
        <taxon>Prorocentraceae</taxon>
        <taxon>Prorocentrum</taxon>
    </lineage>
</organism>
<dbReference type="Pfam" id="PF00443">
    <property type="entry name" value="UCH"/>
    <property type="match status" value="1"/>
</dbReference>
<evidence type="ECO:0000313" key="4">
    <source>
        <dbReference type="Proteomes" id="UP001189429"/>
    </source>
</evidence>
<feature type="domain" description="USP" evidence="2">
    <location>
        <begin position="1161"/>
        <end position="1546"/>
    </location>
</feature>
<name>A0ABN9WUV9_9DINO</name>
<keyword evidence="4" id="KW-1185">Reference proteome</keyword>
<evidence type="ECO:0000313" key="3">
    <source>
        <dbReference type="EMBL" id="CAK0890615.1"/>
    </source>
</evidence>
<evidence type="ECO:0000259" key="2">
    <source>
        <dbReference type="PROSITE" id="PS50235"/>
    </source>
</evidence>
<dbReference type="PANTHER" id="PTHR21646">
    <property type="entry name" value="UBIQUITIN CARBOXYL-TERMINAL HYDROLASE"/>
    <property type="match status" value="1"/>
</dbReference>
<dbReference type="Proteomes" id="UP001189429">
    <property type="component" value="Unassembled WGS sequence"/>
</dbReference>
<comment type="caution">
    <text evidence="3">The sequence shown here is derived from an EMBL/GenBank/DDBJ whole genome shotgun (WGS) entry which is preliminary data.</text>
</comment>
<dbReference type="InterPro" id="IPR029063">
    <property type="entry name" value="SAM-dependent_MTases_sf"/>
</dbReference>
<dbReference type="PROSITE" id="PS00973">
    <property type="entry name" value="USP_2"/>
    <property type="match status" value="1"/>
</dbReference>
<dbReference type="InterPro" id="IPR038765">
    <property type="entry name" value="Papain-like_cys_pep_sf"/>
</dbReference>
<dbReference type="InterPro" id="IPR028889">
    <property type="entry name" value="USP"/>
</dbReference>
<feature type="transmembrane region" description="Helical" evidence="1">
    <location>
        <begin position="57"/>
        <end position="80"/>
    </location>
</feature>
<dbReference type="InterPro" id="IPR001394">
    <property type="entry name" value="Peptidase_C19_UCH"/>
</dbReference>